<dbReference type="AlphaFoldDB" id="K0JYD0"/>
<dbReference type="STRING" id="1179773.BN6_56910"/>
<evidence type="ECO:0000256" key="1">
    <source>
        <dbReference type="SAM" id="MobiDB-lite"/>
    </source>
</evidence>
<name>K0JYD0_SACES</name>
<evidence type="ECO:0000313" key="2">
    <source>
        <dbReference type="EMBL" id="CCH32950.1"/>
    </source>
</evidence>
<dbReference type="Proteomes" id="UP000006281">
    <property type="component" value="Chromosome"/>
</dbReference>
<gene>
    <name evidence="2" type="ordered locus">BN6_56910</name>
</gene>
<dbReference type="EMBL" id="HE804045">
    <property type="protein sequence ID" value="CCH32950.1"/>
    <property type="molecule type" value="Genomic_DNA"/>
</dbReference>
<sequence length="354" mass="37787">MKMKSENHTVSNTGHATASGDSSIGNTGYLKIVKTSIVFHVRELIKFHVVIPLKGGAADDRLAPPLADVPGVEASDPSESVHRVTVSPKVLLAALLAAIALIVLSCLPDPDDKFTEDAGERPVGATDDAVRTAVRNAITDCAKAVVPAPANCPQSEAVVSGESVAWSMHGDPVDGLQSAWREDRFNVRGNAVMSINYQEAWGEKTKTRVVGYSAEVFWRDGKASVSPITRLPVPVKTVRKITPDVSLDEVRPLVKSVFDDCAKAGRLPFPARCPEVNLGSGGRASWTFSGDPLVNARMAFDESSGLLHVTGSFASEIEYEVPIFGSVKYPLSGDFDALVAVDDGRPLVLEVRKT</sequence>
<organism evidence="2 3">
    <name type="scientific">Saccharothrix espanaensis (strain ATCC 51144 / DSM 44229 / JCM 9112 / NBRC 15066 / NRRL 15764)</name>
    <dbReference type="NCBI Taxonomy" id="1179773"/>
    <lineage>
        <taxon>Bacteria</taxon>
        <taxon>Bacillati</taxon>
        <taxon>Actinomycetota</taxon>
        <taxon>Actinomycetes</taxon>
        <taxon>Pseudonocardiales</taxon>
        <taxon>Pseudonocardiaceae</taxon>
        <taxon>Saccharothrix</taxon>
    </lineage>
</organism>
<dbReference type="HOGENOM" id="CLU_782763_0_0_11"/>
<proteinExistence type="predicted"/>
<protein>
    <submittedName>
        <fullName evidence="2">Uncharacterized protein</fullName>
    </submittedName>
</protein>
<reference evidence="2 3" key="1">
    <citation type="journal article" date="2012" name="BMC Genomics">
        <title>Complete genome sequence of Saccharothrix espanaensis DSM 44229T and comparison to the other completely sequenced Pseudonocardiaceae.</title>
        <authorList>
            <person name="Strobel T."/>
            <person name="Al-Dilaimi A."/>
            <person name="Blom J."/>
            <person name="Gessner A."/>
            <person name="Kalinowski J."/>
            <person name="Luzhetska M."/>
            <person name="Puhler A."/>
            <person name="Szczepanowski R."/>
            <person name="Bechthold A."/>
            <person name="Ruckert C."/>
        </authorList>
    </citation>
    <scope>NUCLEOTIDE SEQUENCE [LARGE SCALE GENOMIC DNA]</scope>
    <source>
        <strain evidence="3">ATCC 51144 / DSM 44229 / JCM 9112 / NBRC 15066 / NRRL 15764</strain>
    </source>
</reference>
<dbReference type="KEGG" id="sesp:BN6_56910"/>
<evidence type="ECO:0000313" key="3">
    <source>
        <dbReference type="Proteomes" id="UP000006281"/>
    </source>
</evidence>
<dbReference type="eggNOG" id="ENOG5030VAF">
    <property type="taxonomic scope" value="Bacteria"/>
</dbReference>
<keyword evidence="3" id="KW-1185">Reference proteome</keyword>
<feature type="region of interest" description="Disordered" evidence="1">
    <location>
        <begin position="1"/>
        <end position="20"/>
    </location>
</feature>
<feature type="compositionally biased region" description="Polar residues" evidence="1">
    <location>
        <begin position="8"/>
        <end position="20"/>
    </location>
</feature>
<accession>K0JYD0</accession>
<dbReference type="PATRIC" id="fig|1179773.3.peg.5729"/>